<evidence type="ECO:0000256" key="1">
    <source>
        <dbReference type="SAM" id="MobiDB-lite"/>
    </source>
</evidence>
<dbReference type="AlphaFoldDB" id="A0AAE0H332"/>
<organism evidence="2 3">
    <name type="scientific">Cymbomonas tetramitiformis</name>
    <dbReference type="NCBI Taxonomy" id="36881"/>
    <lineage>
        <taxon>Eukaryota</taxon>
        <taxon>Viridiplantae</taxon>
        <taxon>Chlorophyta</taxon>
        <taxon>Pyramimonadophyceae</taxon>
        <taxon>Pyramimonadales</taxon>
        <taxon>Pyramimonadaceae</taxon>
        <taxon>Cymbomonas</taxon>
    </lineage>
</organism>
<name>A0AAE0H332_9CHLO</name>
<evidence type="ECO:0000313" key="2">
    <source>
        <dbReference type="EMBL" id="KAK3288911.1"/>
    </source>
</evidence>
<sequence length="100" mass="10997">MTRFAAKDLPVGGNWSQTEQNKRAANKRKFGSHNFNVSDFENDMYAEQFQCAMEEDDSDKFNALCFLVGGEPEMCDELSAYSFGVTAGGAPSALGKYAAY</sequence>
<dbReference type="EMBL" id="LGRX02000320">
    <property type="protein sequence ID" value="KAK3288911.1"/>
    <property type="molecule type" value="Genomic_DNA"/>
</dbReference>
<comment type="caution">
    <text evidence="2">The sequence shown here is derived from an EMBL/GenBank/DDBJ whole genome shotgun (WGS) entry which is preliminary data.</text>
</comment>
<accession>A0AAE0H332</accession>
<reference evidence="2 3" key="1">
    <citation type="journal article" date="2015" name="Genome Biol. Evol.">
        <title>Comparative Genomics of a Bacterivorous Green Alga Reveals Evolutionary Causalities and Consequences of Phago-Mixotrophic Mode of Nutrition.</title>
        <authorList>
            <person name="Burns J.A."/>
            <person name="Paasch A."/>
            <person name="Narechania A."/>
            <person name="Kim E."/>
        </authorList>
    </citation>
    <scope>NUCLEOTIDE SEQUENCE [LARGE SCALE GENOMIC DNA]</scope>
    <source>
        <strain evidence="2 3">PLY_AMNH</strain>
    </source>
</reference>
<dbReference type="Proteomes" id="UP001190700">
    <property type="component" value="Unassembled WGS sequence"/>
</dbReference>
<keyword evidence="3" id="KW-1185">Reference proteome</keyword>
<proteinExistence type="predicted"/>
<gene>
    <name evidence="2" type="ORF">CYMTET_3629</name>
</gene>
<protein>
    <submittedName>
        <fullName evidence="2">Uncharacterized protein</fullName>
    </submittedName>
</protein>
<feature type="region of interest" description="Disordered" evidence="1">
    <location>
        <begin position="1"/>
        <end position="20"/>
    </location>
</feature>
<evidence type="ECO:0000313" key="3">
    <source>
        <dbReference type="Proteomes" id="UP001190700"/>
    </source>
</evidence>